<feature type="compositionally biased region" description="Acidic residues" evidence="1">
    <location>
        <begin position="112"/>
        <end position="130"/>
    </location>
</feature>
<evidence type="ECO:0000313" key="3">
    <source>
        <dbReference type="Proteomes" id="UP000825367"/>
    </source>
</evidence>
<evidence type="ECO:0000256" key="1">
    <source>
        <dbReference type="SAM" id="MobiDB-lite"/>
    </source>
</evidence>
<sequence length="185" mass="19037">MSIPEIAVGEGSAGSLGASDATGVTDAAVELADGETTPGVLLDGAPEDPELFAAVSEELVVCAETDESASDCPVPALECFDPVLAPPVLTTCPEPAAVRLEVPVVPVADFDPVPDEPEAPLEELEFDPAPDDPVVPSAHATPYPVENNAAPTPRATANPPTRPTNLEAPMTFQPPDQRRKRLSGG</sequence>
<gene>
    <name evidence="2" type="ORF">K0O64_27085</name>
</gene>
<keyword evidence="3" id="KW-1185">Reference proteome</keyword>
<protein>
    <submittedName>
        <fullName evidence="2">Uncharacterized protein</fullName>
    </submittedName>
</protein>
<name>A0ABX8VM78_9MYCO</name>
<dbReference type="RefSeq" id="WP_164520152.1">
    <property type="nucleotide sequence ID" value="NZ_BAAAVX010000001.1"/>
</dbReference>
<evidence type="ECO:0000313" key="2">
    <source>
        <dbReference type="EMBL" id="QYL16609.1"/>
    </source>
</evidence>
<organism evidence="2 3">
    <name type="scientific">Mycolicibacterium pallens</name>
    <dbReference type="NCBI Taxonomy" id="370524"/>
    <lineage>
        <taxon>Bacteria</taxon>
        <taxon>Bacillati</taxon>
        <taxon>Actinomycetota</taxon>
        <taxon>Actinomycetes</taxon>
        <taxon>Mycobacteriales</taxon>
        <taxon>Mycobacteriaceae</taxon>
        <taxon>Mycolicibacterium</taxon>
    </lineage>
</organism>
<feature type="compositionally biased region" description="Low complexity" evidence="1">
    <location>
        <begin position="147"/>
        <end position="165"/>
    </location>
</feature>
<reference evidence="2 3" key="1">
    <citation type="submission" date="2021-07" db="EMBL/GenBank/DDBJ databases">
        <title>Whole genome sequencing of non-tuberculosis mycobacteria type-strains.</title>
        <authorList>
            <person name="Igarashi Y."/>
            <person name="Osugi A."/>
            <person name="Mitarai S."/>
        </authorList>
    </citation>
    <scope>NUCLEOTIDE SEQUENCE [LARGE SCALE GENOMIC DNA]</scope>
    <source>
        <strain evidence="2 3">JCM 16370</strain>
    </source>
</reference>
<feature type="region of interest" description="Disordered" evidence="1">
    <location>
        <begin position="1"/>
        <end position="20"/>
    </location>
</feature>
<dbReference type="EMBL" id="CP080333">
    <property type="protein sequence ID" value="QYL16609.1"/>
    <property type="molecule type" value="Genomic_DNA"/>
</dbReference>
<accession>A0ABX8VM78</accession>
<feature type="region of interest" description="Disordered" evidence="1">
    <location>
        <begin position="109"/>
        <end position="185"/>
    </location>
</feature>
<dbReference type="Proteomes" id="UP000825367">
    <property type="component" value="Chromosome"/>
</dbReference>
<proteinExistence type="predicted"/>